<dbReference type="SMART" id="SM00822">
    <property type="entry name" value="PKS_KR"/>
    <property type="match status" value="3"/>
</dbReference>
<feature type="domain" description="Ketosynthase family 3 (KS3)" evidence="11">
    <location>
        <begin position="3811"/>
        <end position="4242"/>
    </location>
</feature>
<feature type="active site" description="Proton donor; for dehydratase activity" evidence="8">
    <location>
        <position position="3127"/>
    </location>
</feature>
<proteinExistence type="predicted"/>
<feature type="region of interest" description="Disordered" evidence="9">
    <location>
        <begin position="1666"/>
        <end position="1700"/>
    </location>
</feature>
<feature type="domain" description="Ketosynthase family 3 (KS3)" evidence="11">
    <location>
        <begin position="17"/>
        <end position="429"/>
    </location>
</feature>
<sequence length="5635" mass="583242">MDSGHPAADAMPFRAEDTPIAVVGVSCRLPGASSPDAYWRLLTQGVDAVVPTPPERWGTGHGGFLDWSAVTGFDAAFFGIGPREALAMDPQQRLMLELGWEALEDARIVPAHLTGSRTGVFVGAIWDDYATLLRRQGTDAAGRHWLTGLQRGIIANRLSYGLGLRGPSLTVDSAQSSSLVAVHLACESLRRGESELALAGGVNLTLAAESAATSEAMGALSPDGRVRTFDARANGYVRGEGGALVVLKPLDRALADGDPVVCVIRGSATNNDGGGDSLTAPDPRAQEEVVRQAHARAGTRPDDIQYVELHGTGTPVGDPAEAAALGAALGRPRTPDTPALRVGSVKTNIGHLEGAAGIAGLVKVALSLKHRQLPPTLHHETPNPRIPLDELNLRVQTELTPWPDERRDLVAGVSSFGVGGSNCHVVLAEAPPAARPAPRPAPGPHERATVPWVLSARTGEALREQAARLADHLTGRPGLDPADVGHSLVTTRSSFEHRAVVVGTGTEELLAGLTAVREGRSARNAVVSAGPAVHGRTVLVFPGQGSQWAGMGRRLLTDSEPFARRIAECEQALSPFVDWSLTEVLREAPGAPSLERVDVVQPVLWAVMVSLAGVWRAHGVTPDAVVGHSQGEIAAAQVAGVLTLRDAAKIVALRSRALARLAGTGGMVSVPLPVAEVADRIAPWSDRLAVAAVNGPSSTVLAGESAVLDQLLTAYQAEGVRARRIDVDYASHSPGVEAVREELLDALADIAPRPAAGTAFYSTVTAARVADTTRLGAEYWYRNLRRTVRFEETVRALLADGHRLFVESSPHPVLAVGVQETIDLTTTPDDPAVAVGTLRRDQGDPARLLTSFAQAHVAGAPVDWTPVFGGARAVDLPTYGFQRRAYWLPGETLPGGTSPAETSPGGTSADRAAGTASAAGAPSAASPQSLAQRLAAAAEPEREALLLGLVREETAAVLGHDTAAAVDTRQDFKALGFDSVAAVDLRNRLSAATGLRLPATAVFAHPTPHALAAHLRAGLLGTAPAVAPVAEPAPVPADDPVAIVGMACRFPGGVEGPDDLWRLVADGRDAITPFPDNRGWDLDALYHPDPAHPGTSYTRHGGFLHDADRFDAEFFGMSPREARATDPQQRLLLETAWEAFERAGIDPAALRGSRTGVFTGLMASDYGPRLHEAGDGTDGHLLTGTAGSVASGRLAYVFGLEGPAVSVDTACSSSLVALHLAVQALRQGECSLALAGGVTVMPNPGTFVEFSRQRGLSADGRCKAFAAAADGTGWGEGVGVLLVERLSDARRNGHRVLAVVRGSAINQDGASNGLTAPSGPAQERVIRQALAGAGLTAADVDAVEAHGTGTRLGDPIEAEAILATYGRERPAGRPVLLGSVKSNIGHPQAAAGVAGVIKMVMAMRHGVLPRTLHVDEPTPHVDWSAGAVALLTGNTPWEKADGPRRAAVSSFGISGTNAHVILEEPERDASSRLGASGEPVDSVVSADPLETLPLVLSAKHPDALRELALRLSRHLTAGHPPRLVDVAYTLATARSLFEHRAVVLGSSREDLLAGLAAVADGAQGVVAPGTEADAGAVPGLVASAAEDVVQGVGVDWDVLFAGSGARPAELPVYPFRKERHWLDTPAPRTGAPTSATPDAEQRFWAAVEQGDPRALAEELGLYDPGTAGDFGASGGLSDSGTSAGPGTAATPTTPSTHPTPDMTALTAALPLLSHWYSRRQADGVVDGMRYRVGWRRLGPVPAAVVGGTWLVVLPGGTPPGPWAGAAVRALTAHGADVREVRLTPGADRVAVGELLRPHLEADGPAGILVLPASAPGRSVGHPHVPAGLACLLAVVQALGDLEVAAPLWCATTGAVGTGPDDPVRDAEQAQLWGLGRIAALEHPERWGGLLDLPEHPDDASAEHLGRVLAGAAGDEDQVAVRPYGVLARRLEHAPVRSSARRPWRTRGTALVTGGTGALGGQVARWLAAVGAEHLLLVSRSGERAPGAGELRADLEALGVRVTFAACDAADRDALGAVLAAIPADLPLTTVVHAAGQLDDALLDTLTPAQLERALGAKATAARNLDELTRDRDLAAFVLFSSVAATWGLPGQGGYAPGNAFLDALAERRRAEGLPATSLAWGAWDGAGMAEGTAVAQEFARIGLGRIRPQEGLDALGRALTDEDVCVTVARVDWDTFLPAAAAARPRPLFDTLPEARRTAAAPQQPSAADLARRLTGLGAAEREEEVAAVVRRTVAAVLGFDSTRRIRDRRTFHELGLTSLTAVDLRNRLGAATGLRLPTTLVFDHPTPKAVTRFVLGLLTGEDGAAPDRSARPDAPRTADAAEPIAIVGMACRYPGAVTSPEELWELVASGGDAIGGMPRDRGWDLDRLFHPEPGRPGTTYTRSGGFLYDAADFDAEFFGISPREALATDPQQRLLLETSWEAVERAGIDPAALRGTDTGVYVGASAGEYGPRLADPAGGADGYALTGGAASVISGRVAYTLGLEGPAVSVDTACSSSLVALHLAAQALRQGECSLALAGGVTVMSGPGVFLEFSRQRGLSPDGRCKAFAAAADGTGWAEGVGVVVLERLSDARRNGHRVLAVVRGSAINQDGASNGLTAPNGPSQERVIRQALAGAGLTAADVDAVEAHGTGTRLGDPIEAQAILATYGRGRNPAQPVRLGSLKSNIGHSQAAAGVAGVIKMVMAMRHGVLPRTLHVDEPTPHVDWSAGAVALLTGNTPWEKSDGPRRAAVSSFGMSGTNAHVILEEPGPRPADAPSPAPSGGPDTVPWTLSARTPGALRALAARLTHAVTRSPDTADPLAVARALATTRSAFEYRAVVLGSSREDLLAGLADVAAGAQGVVAPAAEGGVSAPGPVTEAAADFARGGEVDWTAVLGRADGPPAELPTYPFQHKRYWLDAPVAPAAPGAGRPLDHPLLSSVVHLAGTGEHVFTGRLADRAQPWLEDHQVAGTVLLPGTAFVELALRAGTHLGCEALHELSLTAPLLAPPSAGIALQVSVGTPDAAGRRPVRIFSRPEDADADQPWTQHADGVLGTATEPGTATAPADGTESGDGTGDLGAWPPPGASPVDVGDLYERLARRGYGYGPAFQGLFRAWRHGDDILAEVALADTEAAEADRYGLHPALLDAALHTIGLAAGDADDTPAVLPFAWQEVSVTTRGPAALRVRLAMTGPTRAALTAYDEEGRPAAAIGSVVLRPVPDDLTASRPAGATALYRLDWPTATLATTPAGDAVPLPALIAPDGTPLPAAPATGTPIRRYTDLTALRAAITTGDPVPDLVLVGVAPDDAGAEGLAGVAPGGAGAEGLAEVGSGAAAETVARALGLVQEWLADERLGNARLVLVTRSAVAVSAAEPADPAGAAVWGLLRSAQTEHPGRFVLADVDGTEASARVLVSAAAGDEPQLALRNGMLHVPRLVRHTAPARPAVPVFDPRGTVLVTGGTGLLGRLVARHLVTEHGVRHLLLVSRSGENAPGAGELRAELTGHGARVTVAACDLADGDALAALWSALPAEHPLTAVVHAAGVLDDGPVGSLTPERLHRVLRPKADAAWRLHELTRGLDLSAFVLFSSAAGVLGSAGQGNYAAANAFLDALAAHRRARGLPATSLAWGLWEERSGLTAGLDGTDLRRLARTGVRPLTTEDGLALLDAALAADEPALVPVHLDRGSGEAAAGPVPAPLRALPRPAAAARPRRSRRTAAPAGALAERVRAMTDTERLRVLAGLVREESAAVLGLDPMDDTHDTRAFADLGMDSLTGLELRNRLAALTGLTLPAGLVFDQPTPGELAGWLAAELLGSDAPEPGPARQPTRAADDEPIAIVSMACRYPGTPDTGDITTPDALWALVAAGADTVGDMPHDRGWNVEELYDPEPGRPGRTYTRRGAFLRGAADFDADFFGINPREALAMDPQQRLLLQAGWEAVERAGIDPATLRGTRSGVFAGVMYHDYGSWTRRVPEEVAGYLSSGTAGSVASGRVAYTLGLEGPAVSVDTACSSSLVALHLAVQSLRSGESDLALAGGVTVMSTPTPFIEFSRQRGLAADGRCKPFAAAADGTGWGEGVGVLLLERLSDARAHGHPVLAVVRGTAVNQDGASNGLTAPNGPSQERVIRQALAAAGLTATDVDAVEAHGTGTSLGDPIEAEALLAAYGEGRPPEQPLLLGSVKSNLGHTQAAAGVAGVIKMVMAMRHGALPKTLHLDEPTPHVDWSSGAVRLLDESVPWPATGRPRRAGVSSFGISGTNAHVILEQAPPEPAAARRPQPPLPAAGEAVPWLLSARSAEGLRAQAERLRQRLAERPDLRPVDVGYSLATGRTAFEHRAALVGAGREDFLDRLDELCSGDTAPGQAQGRHPGGGLAFLFAGQGSQRLGMGRRLRARYPVFAETFDAVCAELDRHLARPLREVIDAEDDTEESALLDTTEYTQPALFAVEVALFRLLDHWGVRPDVLAGHSVGELAAAHVAGVLSLPDAAALVAARGRLMQSLPPGGAMVAVGAPESEVLPLLTEHVAIAAVNGPAAVVLSGRTEEVLAVADRLDDRGHRVTRLRVSHAFHSPEMEPMLADLHAVAKGLTFHPPRIPLVSTVTGQPATAEELTSPAYWTEQARRPVRFHDAVRRLVRDGARTLLDVGPDGSLAGLAAGAGDPAVAAVAALRRDRPETETLADALGRLYVRGVAVDWEAYFTGTGARRVDLPTYAFRPERFWLPAAAEPSAPDLAHSGLDAPDHPLLGACVELPDTDELVLTGALSADTHPWLAGHRVGGEILLPGAAFVELARHAGARLGCGHLADLTLHTPLVVPAHGAVQLRLRVSGPADDGRRRLTVHARRAGAASQEPWTRHATGLLTRPQPAGDRPPTGAWPPPGSVPVPVEGLYDELAATGVEYGGPFRGLRAAWLHDGDVLAEVALPEEAAQDAGRFGLHPALLDAALHAAALLAPRGTAAPGPRLPFAWTDVALHADGPDRLRVRLTARGDTLTLRFTDATGHPAGTIGSLLLRPTTTPTERTPSLYELHWHPVPVNPAPTGTSPVALLGVVGAEGLAAVPGAVRYAGLDALLAALDGGAAAPELLLAPVATGTPDEDVTVRTRAALNTAVGLLKRWSAEPRLAATRLVLLTRGAVAAVPGDTAPDPAAAAVWGLGRSAQSEHPGRVVLVDADGDPASTAVLPGALLTGEHQIALRTGTVTTPRLTPTRNEPTVAPTELTATPTGSVPSPTGPAPTRPFGPAGTVLVTGGTGGLGALVARHLVSAHGVRHLLLAGRRGQAAPGAPRLAAELAEMGADVRVVACDVSDRGALARLLDSVPADRPLTAVVHCAAVLDDGVLESLTPERVDRVLRAKADAAWHLHELTADRKLSAFVLFSSVAGVLGAAGQGNYAAANAFLDALASLRRAQGLPGTALAWGWWDGPEGMAGGLGTADRARLARTGVTAFAPTEALALFDTALGREAAALVPVRLDTAVLRERARQGTLAPVLHELVADPSPATGSQAPVAESRTPSPAGGSPETAPWRERLRDTGPEQREDVLVTLVRREVARVLGRPSPAGVDAHDRLLDLGFDSLTAVELRNRLGELTGLPLPTTLVFDHPTPARLAGHLSASLADTTGPRPTGPDPVEAVPDRSPAPVGEDGGLADATTADELLAFIDRNLRRP</sequence>
<dbReference type="Pfam" id="PF02801">
    <property type="entry name" value="Ketoacyl-synt_C"/>
    <property type="match status" value="4"/>
</dbReference>
<dbReference type="InterPro" id="IPR055123">
    <property type="entry name" value="SpnB-like_Rossmann"/>
</dbReference>
<dbReference type="InterPro" id="IPR049552">
    <property type="entry name" value="PKS_DH_N"/>
</dbReference>
<keyword evidence="3" id="KW-0597">Phosphoprotein</keyword>
<dbReference type="SUPFAM" id="SSF52151">
    <property type="entry name" value="FabD/lysophospholipase-like"/>
    <property type="match status" value="2"/>
</dbReference>
<feature type="region of interest" description="N-terminal hotdog fold" evidence="8">
    <location>
        <begin position="2915"/>
        <end position="3040"/>
    </location>
</feature>
<dbReference type="CDD" id="cd08956">
    <property type="entry name" value="KR_3_FAS_SDR_x"/>
    <property type="match status" value="2"/>
</dbReference>
<dbReference type="InterPro" id="IPR001227">
    <property type="entry name" value="Ac_transferase_dom_sf"/>
</dbReference>
<protein>
    <submittedName>
        <fullName evidence="13">SDR family NAD(P)-dependent oxidoreductase</fullName>
    </submittedName>
</protein>
<feature type="domain" description="Ketosynthase family 3 (KS3)" evidence="11">
    <location>
        <begin position="1038"/>
        <end position="1464"/>
    </location>
</feature>
<evidence type="ECO:0000256" key="1">
    <source>
        <dbReference type="ARBA" id="ARBA00004792"/>
    </source>
</evidence>
<feature type="active site" description="Proton donor; for dehydratase activity" evidence="8">
    <location>
        <position position="4915"/>
    </location>
</feature>
<evidence type="ECO:0000259" key="11">
    <source>
        <dbReference type="PROSITE" id="PS52004"/>
    </source>
</evidence>
<dbReference type="InterPro" id="IPR014031">
    <property type="entry name" value="Ketoacyl_synth_C"/>
</dbReference>
<feature type="domain" description="Ketosynthase family 3 (KS3)" evidence="11">
    <location>
        <begin position="2322"/>
        <end position="2748"/>
    </location>
</feature>
<dbReference type="PROSITE" id="PS00606">
    <property type="entry name" value="KS3_1"/>
    <property type="match status" value="3"/>
</dbReference>
<dbReference type="InterPro" id="IPR032821">
    <property type="entry name" value="PKS_assoc"/>
</dbReference>
<dbReference type="SMART" id="SM00823">
    <property type="entry name" value="PKS_PP"/>
    <property type="match status" value="4"/>
</dbReference>
<feature type="compositionally biased region" description="Low complexity" evidence="9">
    <location>
        <begin position="905"/>
        <end position="925"/>
    </location>
</feature>
<comment type="pathway">
    <text evidence="1">Antibiotic biosynthesis.</text>
</comment>
<feature type="compositionally biased region" description="Basic and acidic residues" evidence="9">
    <location>
        <begin position="5494"/>
        <end position="5505"/>
    </location>
</feature>
<dbReference type="Pfam" id="PF14765">
    <property type="entry name" value="PS-DH"/>
    <property type="match status" value="2"/>
</dbReference>
<feature type="domain" description="PKS/mFAS DH" evidence="12">
    <location>
        <begin position="4716"/>
        <end position="4993"/>
    </location>
</feature>
<dbReference type="Pfam" id="PF00698">
    <property type="entry name" value="Acyl_transf_1"/>
    <property type="match status" value="2"/>
</dbReference>
<dbReference type="PROSITE" id="PS00012">
    <property type="entry name" value="PHOSPHOPANTETHEINE"/>
    <property type="match status" value="3"/>
</dbReference>
<dbReference type="InterPro" id="IPR020807">
    <property type="entry name" value="PKS_DH"/>
</dbReference>
<dbReference type="InterPro" id="IPR050091">
    <property type="entry name" value="PKS_NRPS_Biosynth_Enz"/>
</dbReference>
<keyword evidence="7" id="KW-0012">Acyltransferase</keyword>
<dbReference type="SUPFAM" id="SSF51735">
    <property type="entry name" value="NAD(P)-binding Rossmann-fold domains"/>
    <property type="match status" value="6"/>
</dbReference>
<keyword evidence="14" id="KW-1185">Reference proteome</keyword>
<feature type="active site" description="Proton acceptor; for dehydratase activity" evidence="8">
    <location>
        <position position="2947"/>
    </location>
</feature>
<dbReference type="InterPro" id="IPR009081">
    <property type="entry name" value="PP-bd_ACP"/>
</dbReference>
<dbReference type="InterPro" id="IPR049551">
    <property type="entry name" value="PKS_DH_C"/>
</dbReference>
<feature type="domain" description="Carrier" evidence="10">
    <location>
        <begin position="2224"/>
        <end position="2299"/>
    </location>
</feature>
<feature type="domain" description="Carrier" evidence="10">
    <location>
        <begin position="3716"/>
        <end position="3791"/>
    </location>
</feature>
<evidence type="ECO:0000313" key="14">
    <source>
        <dbReference type="Proteomes" id="UP001604267"/>
    </source>
</evidence>
<dbReference type="SUPFAM" id="SSF47336">
    <property type="entry name" value="ACP-like"/>
    <property type="match status" value="4"/>
</dbReference>
<dbReference type="InterPro" id="IPR014043">
    <property type="entry name" value="Acyl_transferase_dom"/>
</dbReference>
<feature type="compositionally biased region" description="Low complexity" evidence="9">
    <location>
        <begin position="5191"/>
        <end position="5200"/>
    </location>
</feature>
<dbReference type="Gene3D" id="3.40.50.720">
    <property type="entry name" value="NAD(P)-binding Rossmann-like Domain"/>
    <property type="match status" value="3"/>
</dbReference>
<evidence type="ECO:0000259" key="10">
    <source>
        <dbReference type="PROSITE" id="PS50075"/>
    </source>
</evidence>
<dbReference type="InterPro" id="IPR013968">
    <property type="entry name" value="PKS_KR"/>
</dbReference>
<dbReference type="Pfam" id="PF22953">
    <property type="entry name" value="SpnB_Rossmann"/>
    <property type="match status" value="2"/>
</dbReference>
<dbReference type="SMART" id="SM01294">
    <property type="entry name" value="PKS_PP_betabranch"/>
    <property type="match status" value="4"/>
</dbReference>
<name>A0ABW7BAP7_9ACTN</name>
<dbReference type="InterPro" id="IPR016035">
    <property type="entry name" value="Acyl_Trfase/lysoPLipase"/>
</dbReference>
<dbReference type="PANTHER" id="PTHR43775:SF51">
    <property type="entry name" value="INACTIVE PHENOLPHTHIOCEROL SYNTHESIS POLYKETIDE SYNTHASE TYPE I PKS1-RELATED"/>
    <property type="match status" value="1"/>
</dbReference>
<evidence type="ECO:0000256" key="2">
    <source>
        <dbReference type="ARBA" id="ARBA00022450"/>
    </source>
</evidence>
<feature type="region of interest" description="Disordered" evidence="9">
    <location>
        <begin position="5466"/>
        <end position="5505"/>
    </location>
</feature>
<dbReference type="InterPro" id="IPR020806">
    <property type="entry name" value="PKS_PP-bd"/>
</dbReference>
<dbReference type="InterPro" id="IPR042104">
    <property type="entry name" value="PKS_dehydratase_sf"/>
</dbReference>
<dbReference type="InterPro" id="IPR018201">
    <property type="entry name" value="Ketoacyl_synth_AS"/>
</dbReference>
<evidence type="ECO:0000256" key="3">
    <source>
        <dbReference type="ARBA" id="ARBA00022553"/>
    </source>
</evidence>
<feature type="compositionally biased region" description="Pro residues" evidence="9">
    <location>
        <begin position="2751"/>
        <end position="2762"/>
    </location>
</feature>
<dbReference type="PANTHER" id="PTHR43775">
    <property type="entry name" value="FATTY ACID SYNTHASE"/>
    <property type="match status" value="1"/>
</dbReference>
<feature type="domain" description="PKS/mFAS DH" evidence="12">
    <location>
        <begin position="2915"/>
        <end position="3205"/>
    </location>
</feature>
<dbReference type="InterPro" id="IPR016036">
    <property type="entry name" value="Malonyl_transacylase_ACP-bd"/>
</dbReference>
<dbReference type="SMART" id="SM00826">
    <property type="entry name" value="PKS_DH"/>
    <property type="match status" value="2"/>
</dbReference>
<dbReference type="CDD" id="cd00833">
    <property type="entry name" value="PKS"/>
    <property type="match status" value="4"/>
</dbReference>
<dbReference type="PROSITE" id="PS52004">
    <property type="entry name" value="KS3_2"/>
    <property type="match status" value="4"/>
</dbReference>
<dbReference type="Gene3D" id="3.10.129.110">
    <property type="entry name" value="Polyketide synthase dehydratase"/>
    <property type="match status" value="2"/>
</dbReference>
<dbReference type="InterPro" id="IPR014030">
    <property type="entry name" value="Ketoacyl_synth_N"/>
</dbReference>
<keyword evidence="4" id="KW-0808">Transferase</keyword>
<evidence type="ECO:0000313" key="13">
    <source>
        <dbReference type="EMBL" id="MFG3014272.1"/>
    </source>
</evidence>
<feature type="compositionally biased region" description="Low complexity" evidence="9">
    <location>
        <begin position="1679"/>
        <end position="1700"/>
    </location>
</feature>
<evidence type="ECO:0000256" key="9">
    <source>
        <dbReference type="SAM" id="MobiDB-lite"/>
    </source>
</evidence>
<dbReference type="PROSITE" id="PS50075">
    <property type="entry name" value="CARRIER"/>
    <property type="match status" value="4"/>
</dbReference>
<dbReference type="Pfam" id="PF00550">
    <property type="entry name" value="PP-binding"/>
    <property type="match status" value="4"/>
</dbReference>
<feature type="region of interest" description="N-terminal hotdog fold" evidence="8">
    <location>
        <begin position="4716"/>
        <end position="4841"/>
    </location>
</feature>
<accession>A0ABW7BAP7</accession>
<dbReference type="Pfam" id="PF22621">
    <property type="entry name" value="CurL-like_PKS_C"/>
    <property type="match status" value="1"/>
</dbReference>
<evidence type="ECO:0000256" key="6">
    <source>
        <dbReference type="ARBA" id="ARBA00023268"/>
    </source>
</evidence>
<dbReference type="Gene3D" id="3.40.366.10">
    <property type="entry name" value="Malonyl-Coenzyme A Acyl Carrier Protein, domain 2"/>
    <property type="match status" value="2"/>
</dbReference>
<dbReference type="Gene3D" id="6.10.140.1830">
    <property type="match status" value="1"/>
</dbReference>
<dbReference type="InterPro" id="IPR057326">
    <property type="entry name" value="KR_dom"/>
</dbReference>
<dbReference type="InterPro" id="IPR036736">
    <property type="entry name" value="ACP-like_sf"/>
</dbReference>
<dbReference type="Proteomes" id="UP001604267">
    <property type="component" value="Unassembled WGS sequence"/>
</dbReference>
<keyword evidence="5" id="KW-0045">Antibiotic biosynthesis</keyword>
<reference evidence="13 14" key="1">
    <citation type="submission" date="2024-10" db="EMBL/GenBank/DDBJ databases">
        <title>The Natural Products Discovery Center: Release of the First 8490 Sequenced Strains for Exploring Actinobacteria Biosynthetic Diversity.</title>
        <authorList>
            <person name="Kalkreuter E."/>
            <person name="Kautsar S.A."/>
            <person name="Yang D."/>
            <person name="Bader C.D."/>
            <person name="Teijaro C.N."/>
            <person name="Fluegel L."/>
            <person name="Davis C.M."/>
            <person name="Simpson J.R."/>
            <person name="Lauterbach L."/>
            <person name="Steele A.D."/>
            <person name="Gui C."/>
            <person name="Meng S."/>
            <person name="Li G."/>
            <person name="Viehrig K."/>
            <person name="Ye F."/>
            <person name="Su P."/>
            <person name="Kiefer A.F."/>
            <person name="Nichols A."/>
            <person name="Cepeda A.J."/>
            <person name="Yan W."/>
            <person name="Fan B."/>
            <person name="Jiang Y."/>
            <person name="Adhikari A."/>
            <person name="Zheng C.-J."/>
            <person name="Schuster L."/>
            <person name="Cowan T.M."/>
            <person name="Smanski M.J."/>
            <person name="Chevrette M.G."/>
            <person name="De Carvalho L.P.S."/>
            <person name="Shen B."/>
        </authorList>
    </citation>
    <scope>NUCLEOTIDE SEQUENCE [LARGE SCALE GENOMIC DNA]</scope>
    <source>
        <strain evidence="13 14">NPDC048320</strain>
    </source>
</reference>
<dbReference type="InterPro" id="IPR020841">
    <property type="entry name" value="PKS_Beta-ketoAc_synthase_dom"/>
</dbReference>
<dbReference type="Gene3D" id="1.10.1200.10">
    <property type="entry name" value="ACP-like"/>
    <property type="match status" value="4"/>
</dbReference>
<gene>
    <name evidence="13" type="ORF">ACGFZB_28370</name>
</gene>
<dbReference type="Pfam" id="PF08659">
    <property type="entry name" value="KR"/>
    <property type="match status" value="3"/>
</dbReference>
<keyword evidence="2" id="KW-0596">Phosphopantetheine</keyword>
<dbReference type="SMART" id="SM00825">
    <property type="entry name" value="PKS_KS"/>
    <property type="match status" value="4"/>
</dbReference>
<evidence type="ECO:0000256" key="7">
    <source>
        <dbReference type="ARBA" id="ARBA00023315"/>
    </source>
</evidence>
<dbReference type="Pfam" id="PF00109">
    <property type="entry name" value="ketoacyl-synt"/>
    <property type="match status" value="4"/>
</dbReference>
<dbReference type="InterPro" id="IPR016039">
    <property type="entry name" value="Thiolase-like"/>
</dbReference>
<evidence type="ECO:0000256" key="5">
    <source>
        <dbReference type="ARBA" id="ARBA00023194"/>
    </source>
</evidence>
<dbReference type="InterPro" id="IPR036291">
    <property type="entry name" value="NAD(P)-bd_dom_sf"/>
</dbReference>
<dbReference type="SMART" id="SM00827">
    <property type="entry name" value="PKS_AT"/>
    <property type="match status" value="2"/>
</dbReference>
<evidence type="ECO:0000259" key="12">
    <source>
        <dbReference type="PROSITE" id="PS52019"/>
    </source>
</evidence>
<evidence type="ECO:0000256" key="8">
    <source>
        <dbReference type="PROSITE-ProRule" id="PRU01363"/>
    </source>
</evidence>
<feature type="compositionally biased region" description="Low complexity" evidence="9">
    <location>
        <begin position="3034"/>
        <end position="3049"/>
    </location>
</feature>
<feature type="region of interest" description="Disordered" evidence="9">
    <location>
        <begin position="890"/>
        <end position="925"/>
    </location>
</feature>
<organism evidence="13 14">
    <name type="scientific">Streptomyces cinerochromogenes</name>
    <dbReference type="NCBI Taxonomy" id="66422"/>
    <lineage>
        <taxon>Bacteria</taxon>
        <taxon>Bacillati</taxon>
        <taxon>Actinomycetota</taxon>
        <taxon>Actinomycetes</taxon>
        <taxon>Kitasatosporales</taxon>
        <taxon>Streptomycetaceae</taxon>
        <taxon>Streptomyces</taxon>
    </lineage>
</organism>
<dbReference type="SUPFAM" id="SSF55048">
    <property type="entry name" value="Probable ACP-binding domain of malonyl-CoA ACP transacylase"/>
    <property type="match status" value="2"/>
</dbReference>
<feature type="active site" description="Proton acceptor; for dehydratase activity" evidence="8">
    <location>
        <position position="4748"/>
    </location>
</feature>
<feature type="region of interest" description="C-terminal hotdog fold" evidence="8">
    <location>
        <begin position="3066"/>
        <end position="3205"/>
    </location>
</feature>
<dbReference type="InterPro" id="IPR006162">
    <property type="entry name" value="Ppantetheine_attach_site"/>
</dbReference>
<feature type="domain" description="Carrier" evidence="10">
    <location>
        <begin position="5506"/>
        <end position="5584"/>
    </location>
</feature>
<dbReference type="Gene3D" id="3.40.47.10">
    <property type="match status" value="4"/>
</dbReference>
<feature type="region of interest" description="Disordered" evidence="9">
    <location>
        <begin position="5584"/>
        <end position="5617"/>
    </location>
</feature>
<feature type="domain" description="Carrier" evidence="10">
    <location>
        <begin position="941"/>
        <end position="1019"/>
    </location>
</feature>
<dbReference type="EMBL" id="JBICYV010000015">
    <property type="protein sequence ID" value="MFG3014272.1"/>
    <property type="molecule type" value="Genomic_DNA"/>
</dbReference>
<feature type="region of interest" description="Disordered" evidence="9">
    <location>
        <begin position="5173"/>
        <end position="5204"/>
    </location>
</feature>
<feature type="region of interest" description="C-terminal hotdog fold" evidence="8">
    <location>
        <begin position="4854"/>
        <end position="4993"/>
    </location>
</feature>
<keyword evidence="6" id="KW-0511">Multifunctional enzyme</keyword>
<dbReference type="InterPro" id="IPR049900">
    <property type="entry name" value="PKS_mFAS_DH"/>
</dbReference>
<comment type="caution">
    <text evidence="13">The sequence shown here is derived from an EMBL/GenBank/DDBJ whole genome shotgun (WGS) entry which is preliminary data.</text>
</comment>
<dbReference type="Gene3D" id="3.30.70.3290">
    <property type="match status" value="4"/>
</dbReference>
<dbReference type="SUPFAM" id="SSF53901">
    <property type="entry name" value="Thiolase-like"/>
    <property type="match status" value="4"/>
</dbReference>
<dbReference type="Pfam" id="PF21089">
    <property type="entry name" value="PKS_DH_N"/>
    <property type="match status" value="2"/>
</dbReference>
<dbReference type="CDD" id="cd08952">
    <property type="entry name" value="KR_1_SDR_x"/>
    <property type="match status" value="1"/>
</dbReference>
<evidence type="ECO:0000256" key="4">
    <source>
        <dbReference type="ARBA" id="ARBA00022679"/>
    </source>
</evidence>
<dbReference type="PROSITE" id="PS52019">
    <property type="entry name" value="PKS_MFAS_DH"/>
    <property type="match status" value="2"/>
</dbReference>
<dbReference type="Pfam" id="PF16197">
    <property type="entry name" value="KAsynt_C_assoc"/>
    <property type="match status" value="3"/>
</dbReference>
<dbReference type="RefSeq" id="WP_392820792.1">
    <property type="nucleotide sequence ID" value="NZ_JBICYV010000015.1"/>
</dbReference>
<feature type="region of interest" description="Disordered" evidence="9">
    <location>
        <begin position="2748"/>
        <end position="2768"/>
    </location>
</feature>
<feature type="region of interest" description="Disordered" evidence="9">
    <location>
        <begin position="3030"/>
        <end position="3066"/>
    </location>
</feature>